<name>A0A4R7SPY2_9BACT</name>
<protein>
    <submittedName>
        <fullName evidence="1">Uncharacterized protein</fullName>
    </submittedName>
</protein>
<reference evidence="1 2" key="1">
    <citation type="submission" date="2019-03" db="EMBL/GenBank/DDBJ databases">
        <title>Genomic Encyclopedia of Archaeal and Bacterial Type Strains, Phase II (KMG-II): from individual species to whole genera.</title>
        <authorList>
            <person name="Goeker M."/>
        </authorList>
    </citation>
    <scope>NUCLEOTIDE SEQUENCE [LARGE SCALE GENOMIC DNA]</scope>
    <source>
        <strain evidence="1 2">ATCC 25309</strain>
    </source>
</reference>
<keyword evidence="2" id="KW-1185">Reference proteome</keyword>
<comment type="caution">
    <text evidence="1">The sequence shown here is derived from an EMBL/GenBank/DDBJ whole genome shotgun (WGS) entry which is preliminary data.</text>
</comment>
<organism evidence="1 2">
    <name type="scientific">Prosthecobacter fusiformis</name>
    <dbReference type="NCBI Taxonomy" id="48464"/>
    <lineage>
        <taxon>Bacteria</taxon>
        <taxon>Pseudomonadati</taxon>
        <taxon>Verrucomicrobiota</taxon>
        <taxon>Verrucomicrobiia</taxon>
        <taxon>Verrucomicrobiales</taxon>
        <taxon>Verrucomicrobiaceae</taxon>
        <taxon>Prosthecobacter</taxon>
    </lineage>
</organism>
<dbReference type="AlphaFoldDB" id="A0A4R7SPY2"/>
<sequence>MNPPPEAESPEDILAEVIRRDEEMENALVKPLTLDEFWATVAKGGD</sequence>
<accession>A0A4R7SPY2</accession>
<proteinExistence type="predicted"/>
<dbReference type="EMBL" id="SOCA01000001">
    <property type="protein sequence ID" value="TDU81282.1"/>
    <property type="molecule type" value="Genomic_DNA"/>
</dbReference>
<evidence type="ECO:0000313" key="1">
    <source>
        <dbReference type="EMBL" id="TDU81282.1"/>
    </source>
</evidence>
<evidence type="ECO:0000313" key="2">
    <source>
        <dbReference type="Proteomes" id="UP000295662"/>
    </source>
</evidence>
<dbReference type="RefSeq" id="WP_166646997.1">
    <property type="nucleotide sequence ID" value="NZ_SOCA01000001.1"/>
</dbReference>
<dbReference type="Proteomes" id="UP000295662">
    <property type="component" value="Unassembled WGS sequence"/>
</dbReference>
<gene>
    <name evidence="1" type="ORF">EI77_00585</name>
</gene>